<dbReference type="AlphaFoldDB" id="A0A1C0YPL2"/>
<dbReference type="InterPro" id="IPR050646">
    <property type="entry name" value="Cas1"/>
</dbReference>
<accession>A0A1C0YPL2</accession>
<feature type="binding site" evidence="10">
    <location>
        <position position="202"/>
    </location>
    <ligand>
        <name>Mn(2+)</name>
        <dbReference type="ChEBI" id="CHEBI:29035"/>
    </ligand>
</feature>
<dbReference type="PANTHER" id="PTHR34353:SF2">
    <property type="entry name" value="CRISPR-ASSOCIATED ENDONUCLEASE CAS1 1"/>
    <property type="match status" value="1"/>
</dbReference>
<dbReference type="InterPro" id="IPR019855">
    <property type="entry name" value="CRISPR-assoc_Cas1_NMENI"/>
</dbReference>
<evidence type="ECO:0000313" key="12">
    <source>
        <dbReference type="Proteomes" id="UP000093482"/>
    </source>
</evidence>
<dbReference type="GO" id="GO:0016787">
    <property type="term" value="F:hydrolase activity"/>
    <property type="evidence" value="ECO:0007669"/>
    <property type="project" value="UniProtKB-KW"/>
</dbReference>
<comment type="cofactor">
    <cofactor evidence="10">
        <name>Mg(2+)</name>
        <dbReference type="ChEBI" id="CHEBI:18420"/>
    </cofactor>
    <cofactor evidence="10">
        <name>Mn(2+)</name>
        <dbReference type="ChEBI" id="CHEBI:29035"/>
    </cofactor>
</comment>
<dbReference type="EC" id="3.1.-.-" evidence="10"/>
<name>A0A1C0YPL2_9BACL</name>
<evidence type="ECO:0000256" key="6">
    <source>
        <dbReference type="ARBA" id="ARBA00023118"/>
    </source>
</evidence>
<reference evidence="11 12" key="1">
    <citation type="submission" date="2016-07" db="EMBL/GenBank/DDBJ databases">
        <title>Caryophanon latum genome sequencing.</title>
        <authorList>
            <person name="Verma A."/>
            <person name="Pal Y."/>
            <person name="Krishnamurthi S."/>
        </authorList>
    </citation>
    <scope>NUCLEOTIDE SEQUENCE [LARGE SCALE GENOMIC DNA]</scope>
    <source>
        <strain evidence="11 12">DSM 14151</strain>
    </source>
</reference>
<evidence type="ECO:0000256" key="7">
    <source>
        <dbReference type="ARBA" id="ARBA00023125"/>
    </source>
</evidence>
<dbReference type="Pfam" id="PF01867">
    <property type="entry name" value="Cas_Cas1"/>
    <property type="match status" value="1"/>
</dbReference>
<evidence type="ECO:0000256" key="3">
    <source>
        <dbReference type="ARBA" id="ARBA00022759"/>
    </source>
</evidence>
<feature type="binding site" evidence="10">
    <location>
        <position position="217"/>
    </location>
    <ligand>
        <name>Mn(2+)</name>
        <dbReference type="ChEBI" id="CHEBI:29035"/>
    </ligand>
</feature>
<protein>
    <recommendedName>
        <fullName evidence="10">CRISPR-associated endonuclease Cas1</fullName>
        <ecNumber evidence="10">3.1.-.-</ecNumber>
    </recommendedName>
</protein>
<evidence type="ECO:0000256" key="2">
    <source>
        <dbReference type="ARBA" id="ARBA00022723"/>
    </source>
</evidence>
<keyword evidence="6 10" id="KW-0051">Antiviral defense</keyword>
<dbReference type="Proteomes" id="UP000093482">
    <property type="component" value="Unassembled WGS sequence"/>
</dbReference>
<dbReference type="InterPro" id="IPR002729">
    <property type="entry name" value="CRISPR-assoc_Cas1"/>
</dbReference>
<comment type="caution">
    <text evidence="11">The sequence shown here is derived from an EMBL/GenBank/DDBJ whole genome shotgun (WGS) entry which is preliminary data.</text>
</comment>
<evidence type="ECO:0000256" key="5">
    <source>
        <dbReference type="ARBA" id="ARBA00022842"/>
    </source>
</evidence>
<dbReference type="OrthoDB" id="9803119at2"/>
<keyword evidence="1 10" id="KW-0540">Nuclease</keyword>
<proteinExistence type="inferred from homology"/>
<keyword evidence="7 10" id="KW-0238">DNA-binding</keyword>
<keyword evidence="4 10" id="KW-0378">Hydrolase</keyword>
<dbReference type="RefSeq" id="WP_066465433.1">
    <property type="nucleotide sequence ID" value="NZ_MATO01000048.1"/>
</dbReference>
<comment type="function">
    <text evidence="10">CRISPR (clustered regularly interspaced short palindromic repeat), is an adaptive immune system that provides protection against mobile genetic elements (viruses, transposable elements and conjugative plasmids). CRISPR clusters contain spacers, sequences complementary to antecedent mobile elements, and target invading nucleic acids. CRISPR clusters are transcribed and processed into CRISPR RNA (crRNA). Acts as a dsDNA endonuclease. Involved in the integration of spacer DNA into the CRISPR cassette.</text>
</comment>
<dbReference type="PANTHER" id="PTHR34353">
    <property type="entry name" value="CRISPR-ASSOCIATED ENDONUCLEASE CAS1 1"/>
    <property type="match status" value="1"/>
</dbReference>
<evidence type="ECO:0000256" key="9">
    <source>
        <dbReference type="ARBA" id="ARBA00038592"/>
    </source>
</evidence>
<keyword evidence="5 10" id="KW-0460">Magnesium</keyword>
<keyword evidence="2 10" id="KW-0479">Metal-binding</keyword>
<evidence type="ECO:0000313" key="11">
    <source>
        <dbReference type="EMBL" id="OCS89019.1"/>
    </source>
</evidence>
<dbReference type="GO" id="GO:0003677">
    <property type="term" value="F:DNA binding"/>
    <property type="evidence" value="ECO:0007669"/>
    <property type="project" value="UniProtKB-KW"/>
</dbReference>
<keyword evidence="12" id="KW-1185">Reference proteome</keyword>
<dbReference type="NCBIfam" id="TIGR03639">
    <property type="entry name" value="cas1_NMENI"/>
    <property type="match status" value="1"/>
</dbReference>
<dbReference type="EMBL" id="MATO01000048">
    <property type="protein sequence ID" value="OCS89019.1"/>
    <property type="molecule type" value="Genomic_DNA"/>
</dbReference>
<feature type="binding site" evidence="10">
    <location>
        <position position="146"/>
    </location>
    <ligand>
        <name>Mn(2+)</name>
        <dbReference type="ChEBI" id="CHEBI:29035"/>
    </ligand>
</feature>
<dbReference type="NCBIfam" id="TIGR00287">
    <property type="entry name" value="cas1"/>
    <property type="match status" value="1"/>
</dbReference>
<evidence type="ECO:0000256" key="1">
    <source>
        <dbReference type="ARBA" id="ARBA00022722"/>
    </source>
</evidence>
<dbReference type="HAMAP" id="MF_01470">
    <property type="entry name" value="Cas1"/>
    <property type="match status" value="1"/>
</dbReference>
<dbReference type="GO" id="GO:0046872">
    <property type="term" value="F:metal ion binding"/>
    <property type="evidence" value="ECO:0007669"/>
    <property type="project" value="UniProtKB-UniRule"/>
</dbReference>
<dbReference type="InterPro" id="IPR042206">
    <property type="entry name" value="CRISPR-assoc_Cas1_C"/>
</dbReference>
<sequence length="292" mass="34320">MSWRTVILTKESKLSLRMKHLVISNDTVTKIPLSEIAVVIIENPNIVLTGHIINALSNYKITAIICDDKMNPASNIQAIYGHHRQSKHIRAQFEWLSERKALLWQQIIRQKIYNQAKVLHALNKEGVEELQRFISQVAVADRTNREGHAAKVYFNRLYGNDFYRNQEIPINWALNYGYMILHSLFARLIVSKGYLTELGIHHMNEYNQMNLASDFVEVFRPLVDYFVYMHISDTFNKEDKRNIIAMLDYKIVIRNAKQHLQSCMQIYLDSCIQYLQDGDIEKLHFPDFQYKL</sequence>
<gene>
    <name evidence="10" type="primary">cas1</name>
    <name evidence="11" type="ORF">A6K76_13175</name>
</gene>
<evidence type="ECO:0000256" key="10">
    <source>
        <dbReference type="HAMAP-Rule" id="MF_01470"/>
    </source>
</evidence>
<comment type="similarity">
    <text evidence="10">Belongs to the CRISPR-associated endonuclease Cas1 family.</text>
</comment>
<organism evidence="11 12">
    <name type="scientific">Caryophanon latum</name>
    <dbReference type="NCBI Taxonomy" id="33977"/>
    <lineage>
        <taxon>Bacteria</taxon>
        <taxon>Bacillati</taxon>
        <taxon>Bacillota</taxon>
        <taxon>Bacilli</taxon>
        <taxon>Bacillales</taxon>
        <taxon>Caryophanaceae</taxon>
        <taxon>Caryophanon</taxon>
    </lineage>
</organism>
<dbReference type="GO" id="GO:0043571">
    <property type="term" value="P:maintenance of CRISPR repeat elements"/>
    <property type="evidence" value="ECO:0007669"/>
    <property type="project" value="UniProtKB-UniRule"/>
</dbReference>
<keyword evidence="3 10" id="KW-0255">Endonuclease</keyword>
<dbReference type="GO" id="GO:0004520">
    <property type="term" value="F:DNA endonuclease activity"/>
    <property type="evidence" value="ECO:0007669"/>
    <property type="project" value="InterPro"/>
</dbReference>
<keyword evidence="8 10" id="KW-0464">Manganese</keyword>
<dbReference type="Gene3D" id="1.20.120.920">
    <property type="entry name" value="CRISPR-associated endonuclease Cas1, C-terminal domain"/>
    <property type="match status" value="1"/>
</dbReference>
<dbReference type="GO" id="GO:0051607">
    <property type="term" value="P:defense response to virus"/>
    <property type="evidence" value="ECO:0007669"/>
    <property type="project" value="UniProtKB-UniRule"/>
</dbReference>
<evidence type="ECO:0000256" key="4">
    <source>
        <dbReference type="ARBA" id="ARBA00022801"/>
    </source>
</evidence>
<evidence type="ECO:0000256" key="8">
    <source>
        <dbReference type="ARBA" id="ARBA00023211"/>
    </source>
</evidence>
<comment type="subunit">
    <text evidence="9 10">Homodimer, forms a heterotetramer with a Cas2 homodimer.</text>
</comment>